<evidence type="ECO:0000313" key="3">
    <source>
        <dbReference type="Proteomes" id="UP000076154"/>
    </source>
</evidence>
<sequence length="171" mass="18565">MFNKSFLTVAAIFAITGPSLVSASPIAYSDALDTRAPFVTTRHCEGQKIVDHKKDEATGKVTKSTVQTCASGSECYTYGNGRVGCAKKQKRSEIDELDSELTGKHVDRHHSCLWIARAPFVTTRHCEGQKIVDHKKDEATGKVTKSTVQTCASGSECYTYGNGRVGCAKKQ</sequence>
<gene>
    <name evidence="2" type="ORF">Hypma_008470</name>
</gene>
<accession>A0A369JQA1</accession>
<organism evidence="2 3">
    <name type="scientific">Hypsizygus marmoreus</name>
    <name type="common">White beech mushroom</name>
    <name type="synonym">Agaricus marmoreus</name>
    <dbReference type="NCBI Taxonomy" id="39966"/>
    <lineage>
        <taxon>Eukaryota</taxon>
        <taxon>Fungi</taxon>
        <taxon>Dikarya</taxon>
        <taxon>Basidiomycota</taxon>
        <taxon>Agaricomycotina</taxon>
        <taxon>Agaricomycetes</taxon>
        <taxon>Agaricomycetidae</taxon>
        <taxon>Agaricales</taxon>
        <taxon>Tricholomatineae</taxon>
        <taxon>Lyophyllaceae</taxon>
        <taxon>Hypsizygus</taxon>
    </lineage>
</organism>
<reference evidence="2" key="1">
    <citation type="submission" date="2018-04" db="EMBL/GenBank/DDBJ databases">
        <title>Whole genome sequencing of Hypsizygus marmoreus.</title>
        <authorList>
            <person name="Choi I.-G."/>
            <person name="Min B."/>
            <person name="Kim J.-G."/>
            <person name="Kim S."/>
            <person name="Oh Y.-L."/>
            <person name="Kong W.-S."/>
            <person name="Park H."/>
            <person name="Jeong J."/>
            <person name="Song E.-S."/>
        </authorList>
    </citation>
    <scope>NUCLEOTIDE SEQUENCE [LARGE SCALE GENOMIC DNA]</scope>
    <source>
        <strain evidence="2">51987-8</strain>
    </source>
</reference>
<evidence type="ECO:0000256" key="1">
    <source>
        <dbReference type="SAM" id="SignalP"/>
    </source>
</evidence>
<dbReference type="Proteomes" id="UP000076154">
    <property type="component" value="Unassembled WGS sequence"/>
</dbReference>
<feature type="signal peptide" evidence="1">
    <location>
        <begin position="1"/>
        <end position="23"/>
    </location>
</feature>
<name>A0A369JQA1_HYPMA</name>
<dbReference type="InParanoid" id="A0A369JQA1"/>
<dbReference type="EMBL" id="LUEZ02000044">
    <property type="protein sequence ID" value="RDB24431.1"/>
    <property type="molecule type" value="Genomic_DNA"/>
</dbReference>
<keyword evidence="1" id="KW-0732">Signal</keyword>
<evidence type="ECO:0000313" key="2">
    <source>
        <dbReference type="EMBL" id="RDB24431.1"/>
    </source>
</evidence>
<feature type="chain" id="PRO_5016754148" evidence="1">
    <location>
        <begin position="24"/>
        <end position="171"/>
    </location>
</feature>
<dbReference type="AlphaFoldDB" id="A0A369JQA1"/>
<comment type="caution">
    <text evidence="2">The sequence shown here is derived from an EMBL/GenBank/DDBJ whole genome shotgun (WGS) entry which is preliminary data.</text>
</comment>
<protein>
    <submittedName>
        <fullName evidence="2">Uncharacterized protein</fullName>
    </submittedName>
</protein>
<keyword evidence="3" id="KW-1185">Reference proteome</keyword>
<proteinExistence type="predicted"/>